<feature type="transmembrane region" description="Helical" evidence="6">
    <location>
        <begin position="470"/>
        <end position="490"/>
    </location>
</feature>
<comment type="subcellular location">
    <subcellularLocation>
        <location evidence="1">Cell membrane</location>
        <topology evidence="1">Multi-pass membrane protein</topology>
    </subcellularLocation>
</comment>
<evidence type="ECO:0000256" key="3">
    <source>
        <dbReference type="ARBA" id="ARBA00022692"/>
    </source>
</evidence>
<keyword evidence="4 6" id="KW-1133">Transmembrane helix</keyword>
<dbReference type="eggNOG" id="COG2244">
    <property type="taxonomic scope" value="Bacteria"/>
</dbReference>
<feature type="transmembrane region" description="Helical" evidence="6">
    <location>
        <begin position="168"/>
        <end position="185"/>
    </location>
</feature>
<feature type="transmembrane region" description="Helical" evidence="6">
    <location>
        <begin position="233"/>
        <end position="250"/>
    </location>
</feature>
<feature type="transmembrane region" description="Helical" evidence="6">
    <location>
        <begin position="406"/>
        <end position="423"/>
    </location>
</feature>
<sequence>MSNQTSDNNKRIAKNTAVLYVKLILSVIIGLYTSRVILQALGASDYGLYTIVGGIVSMMNFLGVTMMSVTYRYIVVEFGKGEEGDPRKVFNTSLVIHIALVLLLLIVGETFGVYFIRNIANIDTSKISDALFVLHLSLAATSFVILSVPFNGLIVAREKFVFTSVVEIGRTLLKLGMVIALAYYCGNRLRMFAIIMAIFNIILPVSMYIYCFIKDREIVRWQFNKKRSDYSGILGYAFWIMIGAVASMGQNQGSNMIINLFFNTVVNAAFGIGFQINNYLMMFVQSLNQAAIPQIMKSQSSHNTERSLSLIYGIAKIAFFIMLIPVVPLILNMDFVLKAWLKDVPQYTDVFAILLLVGGLIKCLGAGFDSSIQTTGKIRSFQIFYSVAYLMVLPAAYFLFVVGFPVYTIIICTILASVAVLVFQVRYLSRITEFEPMCYLQHTVFPCLAVVVCSLPLFLLKLFITGTVVSFLMSSVISLVWILCLIYMIGCTNEERYIVKQSINRIFK</sequence>
<dbReference type="EMBL" id="AFZZ01000171">
    <property type="protein sequence ID" value="EHJ38561.1"/>
    <property type="molecule type" value="Genomic_DNA"/>
</dbReference>
<dbReference type="GeneID" id="78337549"/>
<dbReference type="GO" id="GO:0005886">
    <property type="term" value="C:plasma membrane"/>
    <property type="evidence" value="ECO:0007669"/>
    <property type="project" value="UniProtKB-SubCell"/>
</dbReference>
<keyword evidence="5 6" id="KW-0472">Membrane</keyword>
<feature type="transmembrane region" description="Helical" evidence="6">
    <location>
        <begin position="310"/>
        <end position="330"/>
    </location>
</feature>
<feature type="transmembrane region" description="Helical" evidence="6">
    <location>
        <begin position="12"/>
        <end position="34"/>
    </location>
</feature>
<name>G6AZA6_9BACT</name>
<feature type="transmembrane region" description="Helical" evidence="6">
    <location>
        <begin position="380"/>
        <end position="400"/>
    </location>
</feature>
<evidence type="ECO:0000313" key="8">
    <source>
        <dbReference type="Proteomes" id="UP000004407"/>
    </source>
</evidence>
<dbReference type="PATRIC" id="fig|1002367.3.peg.1604"/>
<feature type="transmembrane region" description="Helical" evidence="6">
    <location>
        <begin position="191"/>
        <end position="213"/>
    </location>
</feature>
<dbReference type="HOGENOM" id="CLU_040798_1_0_10"/>
<feature type="transmembrane region" description="Helical" evidence="6">
    <location>
        <begin position="256"/>
        <end position="276"/>
    </location>
</feature>
<dbReference type="Proteomes" id="UP000004407">
    <property type="component" value="Unassembled WGS sequence"/>
</dbReference>
<evidence type="ECO:0000256" key="4">
    <source>
        <dbReference type="ARBA" id="ARBA00022989"/>
    </source>
</evidence>
<dbReference type="AlphaFoldDB" id="G6AZA6"/>
<dbReference type="InterPro" id="IPR050833">
    <property type="entry name" value="Poly_Biosynth_Transport"/>
</dbReference>
<reference evidence="7 8" key="1">
    <citation type="submission" date="2011-08" db="EMBL/GenBank/DDBJ databases">
        <authorList>
            <person name="Weinstock G."/>
            <person name="Sodergren E."/>
            <person name="Clifton S."/>
            <person name="Fulton L."/>
            <person name="Fulton B."/>
            <person name="Courtney L."/>
            <person name="Fronick C."/>
            <person name="Harrison M."/>
            <person name="Strong C."/>
            <person name="Farmer C."/>
            <person name="Delahaunty K."/>
            <person name="Markovic C."/>
            <person name="Hall O."/>
            <person name="Minx P."/>
            <person name="Tomlinson C."/>
            <person name="Mitreva M."/>
            <person name="Hou S."/>
            <person name="Chen J."/>
            <person name="Wollam A."/>
            <person name="Pepin K.H."/>
            <person name="Johnson M."/>
            <person name="Bhonagiri V."/>
            <person name="Zhang X."/>
            <person name="Suruliraj S."/>
            <person name="Warren W."/>
            <person name="Chinwalla A."/>
            <person name="Mardis E.R."/>
            <person name="Wilson R.K."/>
        </authorList>
    </citation>
    <scope>NUCLEOTIDE SEQUENCE [LARGE SCALE GENOMIC DNA]</scope>
    <source>
        <strain evidence="7 8">DSM 18206</strain>
    </source>
</reference>
<feature type="transmembrane region" description="Helical" evidence="6">
    <location>
        <begin position="444"/>
        <end position="464"/>
    </location>
</feature>
<feature type="transmembrane region" description="Helical" evidence="6">
    <location>
        <begin position="350"/>
        <end position="368"/>
    </location>
</feature>
<accession>G6AZA6</accession>
<keyword evidence="2" id="KW-1003">Cell membrane</keyword>
<feature type="transmembrane region" description="Helical" evidence="6">
    <location>
        <begin position="136"/>
        <end position="156"/>
    </location>
</feature>
<feature type="transmembrane region" description="Helical" evidence="6">
    <location>
        <begin position="46"/>
        <end position="74"/>
    </location>
</feature>
<feature type="transmembrane region" description="Helical" evidence="6">
    <location>
        <begin position="94"/>
        <end position="116"/>
    </location>
</feature>
<evidence type="ECO:0000313" key="7">
    <source>
        <dbReference type="EMBL" id="EHJ38561.1"/>
    </source>
</evidence>
<keyword evidence="3 6" id="KW-0812">Transmembrane</keyword>
<gene>
    <name evidence="7" type="ORF">HMPREF0673_01970</name>
</gene>
<evidence type="ECO:0000256" key="5">
    <source>
        <dbReference type="ARBA" id="ARBA00023136"/>
    </source>
</evidence>
<evidence type="ECO:0000256" key="6">
    <source>
        <dbReference type="SAM" id="Phobius"/>
    </source>
</evidence>
<comment type="caution">
    <text evidence="7">The sequence shown here is derived from an EMBL/GenBank/DDBJ whole genome shotgun (WGS) entry which is preliminary data.</text>
</comment>
<organism evidence="7 8">
    <name type="scientific">Leyella stercorea DSM 18206</name>
    <dbReference type="NCBI Taxonomy" id="1002367"/>
    <lineage>
        <taxon>Bacteria</taxon>
        <taxon>Pseudomonadati</taxon>
        <taxon>Bacteroidota</taxon>
        <taxon>Bacteroidia</taxon>
        <taxon>Bacteroidales</taxon>
        <taxon>Prevotellaceae</taxon>
        <taxon>Leyella</taxon>
    </lineage>
</organism>
<dbReference type="PANTHER" id="PTHR30250">
    <property type="entry name" value="PST FAMILY PREDICTED COLANIC ACID TRANSPORTER"/>
    <property type="match status" value="1"/>
</dbReference>
<protein>
    <recommendedName>
        <fullName evidence="9">Polysaccharide biosynthesis protein</fullName>
    </recommendedName>
</protein>
<evidence type="ECO:0000256" key="2">
    <source>
        <dbReference type="ARBA" id="ARBA00022475"/>
    </source>
</evidence>
<proteinExistence type="predicted"/>
<dbReference type="PANTHER" id="PTHR30250:SF26">
    <property type="entry name" value="PSMA PROTEIN"/>
    <property type="match status" value="1"/>
</dbReference>
<dbReference type="RefSeq" id="WP_007901029.1">
    <property type="nucleotide sequence ID" value="NZ_JH379444.1"/>
</dbReference>
<evidence type="ECO:0008006" key="9">
    <source>
        <dbReference type="Google" id="ProtNLM"/>
    </source>
</evidence>
<evidence type="ECO:0000256" key="1">
    <source>
        <dbReference type="ARBA" id="ARBA00004651"/>
    </source>
</evidence>